<dbReference type="EMBL" id="HBUF01584494">
    <property type="protein sequence ID" value="CAG6771329.1"/>
    <property type="molecule type" value="Transcribed_RNA"/>
</dbReference>
<protein>
    <submittedName>
        <fullName evidence="1">Uncharacterized protein</fullName>
    </submittedName>
</protein>
<sequence length="157" mass="17729">MLLQCSEYTQATELPPNTAQYDEEEGSNTGNLRMRINDLFHCNVKSHPNCDHLGLECLHSLFSCLTCRLHLQCNKRDDLELNGVVYYLFSSPNPCQNIVGYVSRGNQVIFSLILPGSFSGKISTEHFNLCGFGCEVSLFHFKAGRFFSNSIRGCLFF</sequence>
<organism evidence="1">
    <name type="scientific">Cacopsylla melanoneura</name>
    <dbReference type="NCBI Taxonomy" id="428564"/>
    <lineage>
        <taxon>Eukaryota</taxon>
        <taxon>Metazoa</taxon>
        <taxon>Ecdysozoa</taxon>
        <taxon>Arthropoda</taxon>
        <taxon>Hexapoda</taxon>
        <taxon>Insecta</taxon>
        <taxon>Pterygota</taxon>
        <taxon>Neoptera</taxon>
        <taxon>Paraneoptera</taxon>
        <taxon>Hemiptera</taxon>
        <taxon>Sternorrhyncha</taxon>
        <taxon>Psylloidea</taxon>
        <taxon>Psyllidae</taxon>
        <taxon>Psyllinae</taxon>
        <taxon>Cacopsylla</taxon>
    </lineage>
</organism>
<evidence type="ECO:0000313" key="1">
    <source>
        <dbReference type="EMBL" id="CAG6771329.1"/>
    </source>
</evidence>
<accession>A0A8D9F026</accession>
<dbReference type="AlphaFoldDB" id="A0A8D9F026"/>
<name>A0A8D9F026_9HEMI</name>
<proteinExistence type="predicted"/>
<reference evidence="1" key="1">
    <citation type="submission" date="2021-05" db="EMBL/GenBank/DDBJ databases">
        <authorList>
            <person name="Alioto T."/>
            <person name="Alioto T."/>
            <person name="Gomez Garrido J."/>
        </authorList>
    </citation>
    <scope>NUCLEOTIDE SEQUENCE</scope>
</reference>